<feature type="chain" id="PRO_5010826589" description="Fibronectin type-III domain-containing protein" evidence="3">
    <location>
        <begin position="23"/>
        <end position="761"/>
    </location>
</feature>
<evidence type="ECO:0000313" key="5">
    <source>
        <dbReference type="EMBL" id="EEC13142.1"/>
    </source>
</evidence>
<feature type="transmembrane region" description="Helical" evidence="2">
    <location>
        <begin position="721"/>
        <end position="742"/>
    </location>
</feature>
<evidence type="ECO:0000313" key="6">
    <source>
        <dbReference type="EnsemblMetazoa" id="ISCW010024-PA"/>
    </source>
</evidence>
<feature type="domain" description="Fibronectin type-III" evidence="4">
    <location>
        <begin position="205"/>
        <end position="310"/>
    </location>
</feature>
<feature type="domain" description="Fibronectin type-III" evidence="4">
    <location>
        <begin position="90"/>
        <end position="191"/>
    </location>
</feature>
<name>B7Q2S0_IXOSC</name>
<dbReference type="InterPro" id="IPR036116">
    <property type="entry name" value="FN3_sf"/>
</dbReference>
<dbReference type="CDD" id="cd00063">
    <property type="entry name" value="FN3"/>
    <property type="match status" value="3"/>
</dbReference>
<feature type="compositionally biased region" description="Basic and acidic residues" evidence="1">
    <location>
        <begin position="359"/>
        <end position="369"/>
    </location>
</feature>
<feature type="region of interest" description="Disordered" evidence="1">
    <location>
        <begin position="652"/>
        <end position="714"/>
    </location>
</feature>
<dbReference type="VEuPathDB" id="VectorBase:ISCP_029841"/>
<organism>
    <name type="scientific">Ixodes scapularis</name>
    <name type="common">Black-legged tick</name>
    <name type="synonym">Deer tick</name>
    <dbReference type="NCBI Taxonomy" id="6945"/>
    <lineage>
        <taxon>Eukaryota</taxon>
        <taxon>Metazoa</taxon>
        <taxon>Ecdysozoa</taxon>
        <taxon>Arthropoda</taxon>
        <taxon>Chelicerata</taxon>
        <taxon>Arachnida</taxon>
        <taxon>Acari</taxon>
        <taxon>Parasitiformes</taxon>
        <taxon>Ixodida</taxon>
        <taxon>Ixodoidea</taxon>
        <taxon>Ixodidae</taxon>
        <taxon>Ixodinae</taxon>
        <taxon>Ixodes</taxon>
    </lineage>
</organism>
<feature type="region of interest" description="Disordered" evidence="1">
    <location>
        <begin position="353"/>
        <end position="394"/>
    </location>
</feature>
<evidence type="ECO:0000256" key="1">
    <source>
        <dbReference type="SAM" id="MobiDB-lite"/>
    </source>
</evidence>
<evidence type="ECO:0000259" key="4">
    <source>
        <dbReference type="PROSITE" id="PS50853"/>
    </source>
</evidence>
<dbReference type="EMBL" id="ABJB011083784">
    <property type="status" value="NOT_ANNOTATED_CDS"/>
    <property type="molecule type" value="Genomic_DNA"/>
</dbReference>
<feature type="domain" description="Fibronectin type-III" evidence="4">
    <location>
        <begin position="403"/>
        <end position="504"/>
    </location>
</feature>
<dbReference type="SUPFAM" id="SSF49265">
    <property type="entry name" value="Fibronectin type III"/>
    <property type="match status" value="2"/>
</dbReference>
<dbReference type="InterPro" id="IPR013783">
    <property type="entry name" value="Ig-like_fold"/>
</dbReference>
<dbReference type="VEuPathDB" id="VectorBase:ISCI010024"/>
<feature type="domain" description="Fibronectin type-III" evidence="4">
    <location>
        <begin position="518"/>
        <end position="627"/>
    </location>
</feature>
<dbReference type="VEuPathDB" id="VectorBase:ISCW010024"/>
<dbReference type="Gene3D" id="2.60.40.10">
    <property type="entry name" value="Immunoglobulins"/>
    <property type="match status" value="3"/>
</dbReference>
<reference evidence="6" key="2">
    <citation type="submission" date="2020-05" db="UniProtKB">
        <authorList>
            <consortium name="EnsemblMetazoa"/>
        </authorList>
    </citation>
    <scope>IDENTIFICATION</scope>
    <source>
        <strain evidence="6">wikel</strain>
    </source>
</reference>
<sequence length="761" mass="84784">MKDLGLFFVCLGSLMSPEFSYGDVPVMENHYMLNPVDPNLIHPGLHDRETRKQAEAITWTSPTPTATPKQAYPSVNDVKGPHFLPRNFTAVLDKQNCEDETAKNRTASVRISWSAPQNKTFKVDSYVVHVRGVNGDQDYMVIINGSEEFNEVTENLECGLLYVFNVQAQYKIERKSAAGKTDFAYVRTPKEVATLYTDRRSDIYAPRDLKMKVVYASCGEESWIRTASIILRWTPPENTSVPVHSYIANAINVDDGRTDNNIIINDPEAVKQEFEGFKCGTRYILTLQARYLVTFTSALTGGLSQYTFESSPSTVKVSIGERDELTTVAYYTPEASSRAPTTPSSARTSFQTKITAHPGLHDKETRKPAESTTWTSPTQTPKQTYPSINDIKGPQFLPRNFTAALDKQNCEDMTAKNRTASVRISWAAPQNKTFKVDSYVVHVRGVNGDQDYMVIINGSEEFNEVTENLKCGQLYVFNVQAQYKIERKSAEGKTDFAYVRTAKEIATLYTDRRSDIYAPRDLEAKVVYASCGKESWIRTASIMLRWTPPENTSVPVHSYIANAINVDDGRTDKNIIINDPKAVKQEFEGFQCGTRYILTLRARYLVTNTSAIKGKLTQYTFVSSPSAVKFSIGEGDELTTVAYYTPEVSSRAPTTAHVTDRVSSPHPGHETSGHSHSQETTSHVGVSITTETSKSNSTDVSRAPHKDEISSKQAGMSTSKILMMVLIPLALIALGVAGFFAYKKAQRGRERGILSNTDDQH</sequence>
<reference evidence="5 7" key="1">
    <citation type="submission" date="2008-03" db="EMBL/GenBank/DDBJ databases">
        <title>Annotation of Ixodes scapularis.</title>
        <authorList>
            <consortium name="Ixodes scapularis Genome Project Consortium"/>
            <person name="Caler E."/>
            <person name="Hannick L.I."/>
            <person name="Bidwell S."/>
            <person name="Joardar V."/>
            <person name="Thiagarajan M."/>
            <person name="Amedeo P."/>
            <person name="Galinsky K.J."/>
            <person name="Schobel S."/>
            <person name="Inman J."/>
            <person name="Hostetler J."/>
            <person name="Miller J."/>
            <person name="Hammond M."/>
            <person name="Megy K."/>
            <person name="Lawson D."/>
            <person name="Kodira C."/>
            <person name="Sutton G."/>
            <person name="Meyer J."/>
            <person name="Hill C.A."/>
            <person name="Birren B."/>
            <person name="Nene V."/>
            <person name="Collins F."/>
            <person name="Alarcon-Chaidez F."/>
            <person name="Wikel S."/>
            <person name="Strausberg R."/>
        </authorList>
    </citation>
    <scope>NUCLEOTIDE SEQUENCE [LARGE SCALE GENOMIC DNA]</scope>
    <source>
        <strain evidence="7">Wikel</strain>
        <strain evidence="5">Wikel colony</strain>
    </source>
</reference>
<evidence type="ECO:0000256" key="2">
    <source>
        <dbReference type="SAM" id="Phobius"/>
    </source>
</evidence>
<evidence type="ECO:0000256" key="3">
    <source>
        <dbReference type="SAM" id="SignalP"/>
    </source>
</evidence>
<feature type="compositionally biased region" description="Polar residues" evidence="1">
    <location>
        <begin position="678"/>
        <end position="700"/>
    </location>
</feature>
<dbReference type="PaxDb" id="6945-B7Q2S0"/>
<dbReference type="OrthoDB" id="10348244at2759"/>
<evidence type="ECO:0000313" key="7">
    <source>
        <dbReference type="Proteomes" id="UP000001555"/>
    </source>
</evidence>
<keyword evidence="2" id="KW-0472">Membrane</keyword>
<keyword evidence="3" id="KW-0732">Signal</keyword>
<dbReference type="Proteomes" id="UP000001555">
    <property type="component" value="Unassembled WGS sequence"/>
</dbReference>
<dbReference type="EnsemblMetazoa" id="ISCW010024-RA">
    <property type="protein sequence ID" value="ISCW010024-PA"/>
    <property type="gene ID" value="ISCW010024"/>
</dbReference>
<keyword evidence="2" id="KW-0812">Transmembrane</keyword>
<feature type="compositionally biased region" description="Basic and acidic residues" evidence="1">
    <location>
        <begin position="667"/>
        <end position="677"/>
    </location>
</feature>
<feature type="signal peptide" evidence="3">
    <location>
        <begin position="1"/>
        <end position="22"/>
    </location>
</feature>
<dbReference type="HOGENOM" id="CLU_366500_0_0_1"/>
<dbReference type="InParanoid" id="B7Q2S0"/>
<gene>
    <name evidence="5" type="ORF">IscW_ISCW010024</name>
</gene>
<dbReference type="PROSITE" id="PS50853">
    <property type="entry name" value="FN3"/>
    <property type="match status" value="4"/>
</dbReference>
<dbReference type="EMBL" id="DS845050">
    <property type="protein sequence ID" value="EEC13142.1"/>
    <property type="molecule type" value="Genomic_DNA"/>
</dbReference>
<proteinExistence type="predicted"/>
<dbReference type="SMART" id="SM00060">
    <property type="entry name" value="FN3"/>
    <property type="match status" value="4"/>
</dbReference>
<keyword evidence="7" id="KW-1185">Reference proteome</keyword>
<accession>B7Q2S0</accession>
<dbReference type="EMBL" id="ABJB010932917">
    <property type="status" value="NOT_ANNOTATED_CDS"/>
    <property type="molecule type" value="Genomic_DNA"/>
</dbReference>
<protein>
    <recommendedName>
        <fullName evidence="4">Fibronectin type-III domain-containing protein</fullName>
    </recommendedName>
</protein>
<keyword evidence="2" id="KW-1133">Transmembrane helix</keyword>
<dbReference type="AlphaFoldDB" id="B7Q2S0"/>
<feature type="compositionally biased region" description="Polar residues" evidence="1">
    <location>
        <begin position="370"/>
        <end position="387"/>
    </location>
</feature>
<dbReference type="InterPro" id="IPR003961">
    <property type="entry name" value="FN3_dom"/>
</dbReference>